<dbReference type="GO" id="GO:0030214">
    <property type="term" value="P:hyaluronan catabolic process"/>
    <property type="evidence" value="ECO:0007669"/>
    <property type="project" value="TreeGrafter"/>
</dbReference>
<dbReference type="PROSITE" id="PS01186">
    <property type="entry name" value="EGF_2"/>
    <property type="match status" value="1"/>
</dbReference>
<feature type="active site" description="Proton donor" evidence="3">
    <location>
        <position position="70"/>
    </location>
</feature>
<keyword evidence="5" id="KW-0326">Glycosidase</keyword>
<evidence type="ECO:0000313" key="9">
    <source>
        <dbReference type="Proteomes" id="UP000053660"/>
    </source>
</evidence>
<proteinExistence type="inferred from homology"/>
<dbReference type="PIRSF" id="PIRSF038193">
    <property type="entry name" value="Hyaluronidase"/>
    <property type="match status" value="1"/>
</dbReference>
<evidence type="ECO:0000256" key="5">
    <source>
        <dbReference type="RuleBase" id="RU610713"/>
    </source>
</evidence>
<evidence type="ECO:0000256" key="3">
    <source>
        <dbReference type="PIRSR" id="PIRSR038193-1"/>
    </source>
</evidence>
<evidence type="ECO:0000256" key="4">
    <source>
        <dbReference type="PIRSR" id="PIRSR038193-3"/>
    </source>
</evidence>
<dbReference type="Gene3D" id="3.20.20.70">
    <property type="entry name" value="Aldolase class I"/>
    <property type="match status" value="1"/>
</dbReference>
<dbReference type="Proteomes" id="UP000053660">
    <property type="component" value="Unassembled WGS sequence"/>
</dbReference>
<dbReference type="PANTHER" id="PTHR11769:SF35">
    <property type="entry name" value="HYALURONIDASE"/>
    <property type="match status" value="1"/>
</dbReference>
<dbReference type="SUPFAM" id="SSF51445">
    <property type="entry name" value="(Trans)glycosidases"/>
    <property type="match status" value="1"/>
</dbReference>
<keyword evidence="5" id="KW-0378">Hydrolase</keyword>
<evidence type="ECO:0000256" key="2">
    <source>
        <dbReference type="ARBA" id="ARBA00023157"/>
    </source>
</evidence>
<protein>
    <recommendedName>
        <fullName evidence="5">Hyaluronidase</fullName>
        <ecNumber evidence="5">3.2.1.35</ecNumber>
    </recommendedName>
</protein>
<evidence type="ECO:0000259" key="7">
    <source>
        <dbReference type="PROSITE" id="PS01186"/>
    </source>
</evidence>
<feature type="non-terminal residue" evidence="8">
    <location>
        <position position="1"/>
    </location>
</feature>
<name>A0A0B1T3L2_OESDE</name>
<evidence type="ECO:0000259" key="6">
    <source>
        <dbReference type="PROSITE" id="PS00022"/>
    </source>
</evidence>
<dbReference type="InterPro" id="IPR017853">
    <property type="entry name" value="GH"/>
</dbReference>
<comment type="catalytic activity">
    <reaction evidence="5">
        <text>Random hydrolysis of (1-&gt;4)-linkages between N-acetyl-beta-D-glucosamine and D-glucuronate residues in hyaluronate.</text>
        <dbReference type="EC" id="3.2.1.35"/>
    </reaction>
</comment>
<dbReference type="PROSITE" id="PS00022">
    <property type="entry name" value="EGF_1"/>
    <property type="match status" value="1"/>
</dbReference>
<dbReference type="PRINTS" id="PR00846">
    <property type="entry name" value="GLHYDRLASE56"/>
</dbReference>
<dbReference type="GO" id="GO:0005975">
    <property type="term" value="P:carbohydrate metabolic process"/>
    <property type="evidence" value="ECO:0007669"/>
    <property type="project" value="InterPro"/>
</dbReference>
<dbReference type="InterPro" id="IPR000742">
    <property type="entry name" value="EGF"/>
</dbReference>
<keyword evidence="2 4" id="KW-1015">Disulfide bond</keyword>
<dbReference type="EMBL" id="KN552729">
    <property type="protein sequence ID" value="KHJ90721.1"/>
    <property type="molecule type" value="Genomic_DNA"/>
</dbReference>
<sequence>DLSFHGEKIAIFYEFNFGSYPYYKGYNVSFPVNGGLPQNCNITAHLEIAKKNITDETPANFDGLGIIDFEEWRPLFDQNGYGSKQVFQNESIGQIKRDNAILLDNQVKELAAKAFNESAREFFLKTIQEAKNLRPKAKWGFYGFPYCNYNAGKEIGDYECSKQYRDWNDRMSFLFNASDALYPSIYLGFNATSEQRVRYIHAIINEARRISRKYKPPLPIYAYTKIEYDPLKKLNDFYDKNDLCASITQPANMGVDGIIFWSASANMTQRCQYIKKYMERWNWKSTSTFSLVKKIKEEHDLCRRQRCREHGKCILSHNTTCTVPFALPHGDCSCDCDYGYEGEYCSMMVTTTPVTAKEN</sequence>
<dbReference type="InterPro" id="IPR013785">
    <property type="entry name" value="Aldolase_TIM"/>
</dbReference>
<feature type="disulfide bond" evidence="4">
    <location>
        <begin position="147"/>
        <end position="160"/>
    </location>
</feature>
<reference evidence="8 9" key="1">
    <citation type="submission" date="2014-03" db="EMBL/GenBank/DDBJ databases">
        <title>Draft genome of the hookworm Oesophagostomum dentatum.</title>
        <authorList>
            <person name="Mitreva M."/>
        </authorList>
    </citation>
    <scope>NUCLEOTIDE SEQUENCE [LARGE SCALE GENOMIC DNA]</scope>
    <source>
        <strain evidence="8 9">OD-Hann</strain>
    </source>
</reference>
<dbReference type="OrthoDB" id="5796153at2759"/>
<comment type="similarity">
    <text evidence="1 5">Belongs to the glycosyl hydrolase 56 family.</text>
</comment>
<feature type="domain" description="EGF-like" evidence="6 7">
    <location>
        <begin position="334"/>
        <end position="345"/>
    </location>
</feature>
<dbReference type="EC" id="3.2.1.35" evidence="5"/>
<feature type="disulfide bond" evidence="4">
    <location>
        <begin position="302"/>
        <end position="313"/>
    </location>
</feature>
<dbReference type="GO" id="GO:0004415">
    <property type="term" value="F:hyalurononglucosaminidase activity"/>
    <property type="evidence" value="ECO:0007669"/>
    <property type="project" value="UniProtKB-UniRule"/>
</dbReference>
<dbReference type="Pfam" id="PF01630">
    <property type="entry name" value="Glyco_hydro_56"/>
    <property type="match status" value="1"/>
</dbReference>
<dbReference type="InterPro" id="IPR018155">
    <property type="entry name" value="Hyaluronidase"/>
</dbReference>
<accession>A0A0B1T3L2</accession>
<gene>
    <name evidence="8" type="ORF">OESDEN_09428</name>
</gene>
<keyword evidence="9" id="KW-1185">Reference proteome</keyword>
<organism evidence="8 9">
    <name type="scientific">Oesophagostomum dentatum</name>
    <name type="common">Nodular worm</name>
    <dbReference type="NCBI Taxonomy" id="61180"/>
    <lineage>
        <taxon>Eukaryota</taxon>
        <taxon>Metazoa</taxon>
        <taxon>Ecdysozoa</taxon>
        <taxon>Nematoda</taxon>
        <taxon>Chromadorea</taxon>
        <taxon>Rhabditida</taxon>
        <taxon>Rhabditina</taxon>
        <taxon>Rhabditomorpha</taxon>
        <taxon>Strongyloidea</taxon>
        <taxon>Strongylidae</taxon>
        <taxon>Oesophagostomum</taxon>
    </lineage>
</organism>
<dbReference type="AlphaFoldDB" id="A0A0B1T3L2"/>
<dbReference type="PANTHER" id="PTHR11769">
    <property type="entry name" value="HYALURONIDASE"/>
    <property type="match status" value="1"/>
</dbReference>
<evidence type="ECO:0000256" key="1">
    <source>
        <dbReference type="ARBA" id="ARBA00008871"/>
    </source>
</evidence>
<evidence type="ECO:0000313" key="8">
    <source>
        <dbReference type="EMBL" id="KHJ90721.1"/>
    </source>
</evidence>